<evidence type="ECO:0000313" key="3">
    <source>
        <dbReference type="Proteomes" id="UP000265816"/>
    </source>
</evidence>
<name>A0A398B440_9BACI</name>
<sequence>MMGGCIIAVPEELLTPFFFPDESMEWKEEYSSGYFPEITFIHEAAHYAGLNSMKPWEHREDAIPSLLAAWGDTISSLRNHFKERKPHETKMGMKQATGLFLQYLFWTNGNPVCFPLAKIEKLPGKPVNVHERLSFILSRPTLYHSFIQLEELMKEQEKQYAKLKLSQ</sequence>
<evidence type="ECO:0000313" key="2">
    <source>
        <dbReference type="EMBL" id="RID82546.1"/>
    </source>
</evidence>
<gene>
    <name evidence="2" type="ORF">D1970_18495</name>
</gene>
<dbReference type="Pfam" id="PF21747">
    <property type="entry name" value="YpoC"/>
    <property type="match status" value="1"/>
</dbReference>
<reference evidence="2 3" key="1">
    <citation type="submission" date="2018-08" db="EMBL/GenBank/DDBJ databases">
        <title>Bacillus jemisoniae sp. nov., Bacillus chryseoplanitiae sp. nov., Bacillus resnikiae sp. nov., and Bacillus frankliniae sp. nov., isolated from Viking spacecraft and associated surfaces.</title>
        <authorList>
            <person name="Seuylemezian A."/>
            <person name="Vaishampayan P."/>
        </authorList>
    </citation>
    <scope>NUCLEOTIDE SEQUENCE [LARGE SCALE GENOMIC DNA]</scope>
    <source>
        <strain evidence="2 3">JJ-247</strain>
    </source>
</reference>
<dbReference type="AlphaFoldDB" id="A0A398B440"/>
<dbReference type="Proteomes" id="UP000265816">
    <property type="component" value="Unassembled WGS sequence"/>
</dbReference>
<organism evidence="2 3">
    <name type="scientific">Mesobacillus zeae</name>
    <dbReference type="NCBI Taxonomy" id="1917180"/>
    <lineage>
        <taxon>Bacteria</taxon>
        <taxon>Bacillati</taxon>
        <taxon>Bacillota</taxon>
        <taxon>Bacilli</taxon>
        <taxon>Bacillales</taxon>
        <taxon>Bacillaceae</taxon>
        <taxon>Mesobacillus</taxon>
    </lineage>
</organism>
<feature type="domain" description="YpoC-like" evidence="1">
    <location>
        <begin position="61"/>
        <end position="165"/>
    </location>
</feature>
<dbReference type="RefSeq" id="WP_119114337.1">
    <property type="nucleotide sequence ID" value="NZ_CBCSEO010000009.1"/>
</dbReference>
<proteinExistence type="predicted"/>
<dbReference type="InterPro" id="IPR048427">
    <property type="entry name" value="YpoC"/>
</dbReference>
<comment type="caution">
    <text evidence="2">The sequence shown here is derived from an EMBL/GenBank/DDBJ whole genome shotgun (WGS) entry which is preliminary data.</text>
</comment>
<protein>
    <recommendedName>
        <fullName evidence="1">YpoC-like domain-containing protein</fullName>
    </recommendedName>
</protein>
<accession>A0A398B440</accession>
<dbReference type="OrthoDB" id="2360594at2"/>
<keyword evidence="3" id="KW-1185">Reference proteome</keyword>
<dbReference type="EMBL" id="QWVT01000036">
    <property type="protein sequence ID" value="RID82546.1"/>
    <property type="molecule type" value="Genomic_DNA"/>
</dbReference>
<evidence type="ECO:0000259" key="1">
    <source>
        <dbReference type="Pfam" id="PF21747"/>
    </source>
</evidence>